<evidence type="ECO:0000313" key="1">
    <source>
        <dbReference type="EMBL" id="KIK72073.1"/>
    </source>
</evidence>
<dbReference type="HOGENOM" id="CLU_1982296_0_0_1"/>
<dbReference type="Proteomes" id="UP000054538">
    <property type="component" value="Unassembled WGS sequence"/>
</dbReference>
<reference evidence="1 2" key="1">
    <citation type="submission" date="2014-04" db="EMBL/GenBank/DDBJ databases">
        <authorList>
            <consortium name="DOE Joint Genome Institute"/>
            <person name="Kuo A."/>
            <person name="Kohler A."/>
            <person name="Jargeat P."/>
            <person name="Nagy L.G."/>
            <person name="Floudas D."/>
            <person name="Copeland A."/>
            <person name="Barry K.W."/>
            <person name="Cichocki N."/>
            <person name="Veneault-Fourrey C."/>
            <person name="LaButti K."/>
            <person name="Lindquist E.A."/>
            <person name="Lipzen A."/>
            <person name="Lundell T."/>
            <person name="Morin E."/>
            <person name="Murat C."/>
            <person name="Sun H."/>
            <person name="Tunlid A."/>
            <person name="Henrissat B."/>
            <person name="Grigoriev I.V."/>
            <person name="Hibbett D.S."/>
            <person name="Martin F."/>
            <person name="Nordberg H.P."/>
            <person name="Cantor M.N."/>
            <person name="Hua S.X."/>
        </authorList>
    </citation>
    <scope>NUCLEOTIDE SEQUENCE [LARGE SCALE GENOMIC DNA]</scope>
    <source>
        <strain evidence="1 2">Ve08.2h10</strain>
    </source>
</reference>
<dbReference type="InParanoid" id="A0A0D0C8W3"/>
<dbReference type="OrthoDB" id="3163890at2759"/>
<proteinExistence type="predicted"/>
<protein>
    <submittedName>
        <fullName evidence="1">Uncharacterized protein</fullName>
    </submittedName>
</protein>
<organism evidence="1 2">
    <name type="scientific">Paxillus rubicundulus Ve08.2h10</name>
    <dbReference type="NCBI Taxonomy" id="930991"/>
    <lineage>
        <taxon>Eukaryota</taxon>
        <taxon>Fungi</taxon>
        <taxon>Dikarya</taxon>
        <taxon>Basidiomycota</taxon>
        <taxon>Agaricomycotina</taxon>
        <taxon>Agaricomycetes</taxon>
        <taxon>Agaricomycetidae</taxon>
        <taxon>Boletales</taxon>
        <taxon>Paxilineae</taxon>
        <taxon>Paxillaceae</taxon>
        <taxon>Paxillus</taxon>
    </lineage>
</organism>
<evidence type="ECO:0000313" key="2">
    <source>
        <dbReference type="Proteomes" id="UP000054538"/>
    </source>
</evidence>
<accession>A0A0D0C8W3</accession>
<dbReference type="EMBL" id="KN831272">
    <property type="protein sequence ID" value="KIK72073.1"/>
    <property type="molecule type" value="Genomic_DNA"/>
</dbReference>
<keyword evidence="2" id="KW-1185">Reference proteome</keyword>
<sequence length="126" mass="13888">MQKCGPKSDGYEGQKYSTTISTCAALTLWFCTLHPQERVDEWVIDEATGQCSGLPTHARIVSEFMLGLKTMKAKSGEVSQSACALMLNDIYRLYHHCVGRDMPEAETPGDCALCHVFVSMDDGPTH</sequence>
<name>A0A0D0C8W3_9AGAM</name>
<reference evidence="2" key="2">
    <citation type="submission" date="2015-01" db="EMBL/GenBank/DDBJ databases">
        <title>Evolutionary Origins and Diversification of the Mycorrhizal Mutualists.</title>
        <authorList>
            <consortium name="DOE Joint Genome Institute"/>
            <consortium name="Mycorrhizal Genomics Consortium"/>
            <person name="Kohler A."/>
            <person name="Kuo A."/>
            <person name="Nagy L.G."/>
            <person name="Floudas D."/>
            <person name="Copeland A."/>
            <person name="Barry K.W."/>
            <person name="Cichocki N."/>
            <person name="Veneault-Fourrey C."/>
            <person name="LaButti K."/>
            <person name="Lindquist E.A."/>
            <person name="Lipzen A."/>
            <person name="Lundell T."/>
            <person name="Morin E."/>
            <person name="Murat C."/>
            <person name="Riley R."/>
            <person name="Ohm R."/>
            <person name="Sun H."/>
            <person name="Tunlid A."/>
            <person name="Henrissat B."/>
            <person name="Grigoriev I.V."/>
            <person name="Hibbett D.S."/>
            <person name="Martin F."/>
        </authorList>
    </citation>
    <scope>NUCLEOTIDE SEQUENCE [LARGE SCALE GENOMIC DNA]</scope>
    <source>
        <strain evidence="2">Ve08.2h10</strain>
    </source>
</reference>
<gene>
    <name evidence="1" type="ORF">PAXRUDRAFT_22437</name>
</gene>
<dbReference type="AlphaFoldDB" id="A0A0D0C8W3"/>